<reference evidence="2 3" key="1">
    <citation type="submission" date="2020-02" db="EMBL/GenBank/DDBJ databases">
        <title>Fructobacillus sp. isolated from paper mulberry of Taiwan.</title>
        <authorList>
            <person name="Lin S.-T."/>
        </authorList>
    </citation>
    <scope>NUCLEOTIDE SEQUENCE [LARGE SCALE GENOMIC DNA]</scope>
    <source>
        <strain evidence="2 3">M1-21</strain>
    </source>
</reference>
<proteinExistence type="predicted"/>
<dbReference type="InterPro" id="IPR003356">
    <property type="entry name" value="DNA_methylase_A-5"/>
</dbReference>
<dbReference type="SUPFAM" id="SSF53335">
    <property type="entry name" value="S-adenosyl-L-methionine-dependent methyltransferases"/>
    <property type="match status" value="1"/>
</dbReference>
<sequence>MTKVNIPEQFQAIDQVVNTVKKSEGVSQRQALVQTLATLQEERLTEKDKEVLSADSQLALKELFTIDWSAFSFQEKRHILQLLILKADREDKVPANDQLTPDGIGYLLGDLVAKTANLEKKDGQVATVLDLAVGSANLLWTVQEVLQAKKSAIKTAGIDIADSQLALASVTADLLADNQADFFLGDVIGLPDGELLPADVVIGDLPIGYYPNEAPKGMVTAFADEKSYAHFLMIEKAVDLLKEDGWAYLVVPADILSGNKHESILKLFAKKAQLKAFLTLPASFFQQQNQQKAILVLRKHGAKPTTEVMLGQYPSVKESQALEEFLQDLGDWGKLNKEKSAD</sequence>
<dbReference type="RefSeq" id="WP_213792232.1">
    <property type="nucleotide sequence ID" value="NZ_JAAMFJ010000001.1"/>
</dbReference>
<name>A0ABS5QTK4_9LACO</name>
<gene>
    <name evidence="2" type="ORF">G6R28_00185</name>
</gene>
<dbReference type="Proteomes" id="UP000735205">
    <property type="component" value="Unassembled WGS sequence"/>
</dbReference>
<comment type="caution">
    <text evidence="2">The sequence shown here is derived from an EMBL/GenBank/DDBJ whole genome shotgun (WGS) entry which is preliminary data.</text>
</comment>
<dbReference type="Gene3D" id="3.40.50.150">
    <property type="entry name" value="Vaccinia Virus protein VP39"/>
    <property type="match status" value="1"/>
</dbReference>
<organism evidence="2 3">
    <name type="scientific">Fructobacillus papyrifericola</name>
    <dbReference type="NCBI Taxonomy" id="2713172"/>
    <lineage>
        <taxon>Bacteria</taxon>
        <taxon>Bacillati</taxon>
        <taxon>Bacillota</taxon>
        <taxon>Bacilli</taxon>
        <taxon>Lactobacillales</taxon>
        <taxon>Lactobacillaceae</taxon>
        <taxon>Fructobacillus</taxon>
    </lineage>
</organism>
<accession>A0ABS5QTK4</accession>
<feature type="domain" description="DNA methylase adenine-specific" evidence="1">
    <location>
        <begin position="100"/>
        <end position="310"/>
    </location>
</feature>
<protein>
    <submittedName>
        <fullName evidence="2">Class I SAM-dependent methyltransferase</fullName>
    </submittedName>
</protein>
<evidence type="ECO:0000313" key="3">
    <source>
        <dbReference type="Proteomes" id="UP000735205"/>
    </source>
</evidence>
<dbReference type="PANTHER" id="PTHR41313:SF1">
    <property type="entry name" value="DNA METHYLASE ADENINE-SPECIFIC DOMAIN-CONTAINING PROTEIN"/>
    <property type="match status" value="1"/>
</dbReference>
<dbReference type="Gene3D" id="1.10.150.470">
    <property type="match status" value="1"/>
</dbReference>
<dbReference type="InterPro" id="IPR052933">
    <property type="entry name" value="DNA_Protect_Modify"/>
</dbReference>
<dbReference type="InterPro" id="IPR029063">
    <property type="entry name" value="SAM-dependent_MTases_sf"/>
</dbReference>
<keyword evidence="2" id="KW-0489">Methyltransferase</keyword>
<dbReference type="GO" id="GO:0032259">
    <property type="term" value="P:methylation"/>
    <property type="evidence" value="ECO:0007669"/>
    <property type="project" value="UniProtKB-KW"/>
</dbReference>
<dbReference type="Pfam" id="PF02384">
    <property type="entry name" value="N6_Mtase"/>
    <property type="match status" value="1"/>
</dbReference>
<keyword evidence="2" id="KW-0808">Transferase</keyword>
<dbReference type="PANTHER" id="PTHR41313">
    <property type="entry name" value="ADENINE-SPECIFIC METHYLTRANSFERASE"/>
    <property type="match status" value="1"/>
</dbReference>
<evidence type="ECO:0000259" key="1">
    <source>
        <dbReference type="Pfam" id="PF02384"/>
    </source>
</evidence>
<evidence type="ECO:0000313" key="2">
    <source>
        <dbReference type="EMBL" id="MBS9335654.1"/>
    </source>
</evidence>
<dbReference type="EMBL" id="JAAMFJ010000001">
    <property type="protein sequence ID" value="MBS9335654.1"/>
    <property type="molecule type" value="Genomic_DNA"/>
</dbReference>
<dbReference type="CDD" id="cd02440">
    <property type="entry name" value="AdoMet_MTases"/>
    <property type="match status" value="1"/>
</dbReference>
<keyword evidence="3" id="KW-1185">Reference proteome</keyword>
<dbReference type="GO" id="GO:0008168">
    <property type="term" value="F:methyltransferase activity"/>
    <property type="evidence" value="ECO:0007669"/>
    <property type="project" value="UniProtKB-KW"/>
</dbReference>